<dbReference type="InterPro" id="IPR036396">
    <property type="entry name" value="Cyt_P450_sf"/>
</dbReference>
<dbReference type="PRINTS" id="PR00385">
    <property type="entry name" value="P450"/>
</dbReference>
<dbReference type="InterPro" id="IPR001128">
    <property type="entry name" value="Cyt_P450"/>
</dbReference>
<dbReference type="Gene3D" id="1.10.630.10">
    <property type="entry name" value="Cytochrome P450"/>
    <property type="match status" value="1"/>
</dbReference>
<dbReference type="InterPro" id="IPR050121">
    <property type="entry name" value="Cytochrome_P450_monoxygenase"/>
</dbReference>
<gene>
    <name evidence="5" type="ORF">B0T22DRAFT_478431</name>
</gene>
<keyword evidence="3" id="KW-0479">Metal-binding</keyword>
<sequence>MDPNQSKQLTVAQLQSDAEDTLVAGSDTTATTLTYACVHLARQPDLLERLYREIKPVHGPANQIPALRPLESITLLTACVRESLRLASPSPSYLWHSGVPEEGHALHHVQQQIPLRARDRHVSVERALQRVPTSSRRPTSFKPSRWLGAANIGDNI</sequence>
<name>A0AAE0XLV0_9PEZI</name>
<dbReference type="PRINTS" id="PR00463">
    <property type="entry name" value="EP450I"/>
</dbReference>
<evidence type="ECO:0000256" key="3">
    <source>
        <dbReference type="ARBA" id="ARBA00022723"/>
    </source>
</evidence>
<dbReference type="GO" id="GO:0005506">
    <property type="term" value="F:iron ion binding"/>
    <property type="evidence" value="ECO:0007669"/>
    <property type="project" value="InterPro"/>
</dbReference>
<reference evidence="5" key="1">
    <citation type="journal article" date="2023" name="Mol. Phylogenet. Evol.">
        <title>Genome-scale phylogeny and comparative genomics of the fungal order Sordariales.</title>
        <authorList>
            <person name="Hensen N."/>
            <person name="Bonometti L."/>
            <person name="Westerberg I."/>
            <person name="Brannstrom I.O."/>
            <person name="Guillou S."/>
            <person name="Cros-Aarteil S."/>
            <person name="Calhoun S."/>
            <person name="Haridas S."/>
            <person name="Kuo A."/>
            <person name="Mondo S."/>
            <person name="Pangilinan J."/>
            <person name="Riley R."/>
            <person name="LaButti K."/>
            <person name="Andreopoulos B."/>
            <person name="Lipzen A."/>
            <person name="Chen C."/>
            <person name="Yan M."/>
            <person name="Daum C."/>
            <person name="Ng V."/>
            <person name="Clum A."/>
            <person name="Steindorff A."/>
            <person name="Ohm R.A."/>
            <person name="Martin F."/>
            <person name="Silar P."/>
            <person name="Natvig D.O."/>
            <person name="Lalanne C."/>
            <person name="Gautier V."/>
            <person name="Ament-Velasquez S.L."/>
            <person name="Kruys A."/>
            <person name="Hutchinson M.I."/>
            <person name="Powell A.J."/>
            <person name="Barry K."/>
            <person name="Miller A.N."/>
            <person name="Grigoriev I.V."/>
            <person name="Debuchy R."/>
            <person name="Gladieux P."/>
            <person name="Hiltunen Thoren M."/>
            <person name="Johannesson H."/>
        </authorList>
    </citation>
    <scope>NUCLEOTIDE SEQUENCE</scope>
    <source>
        <strain evidence="5">CBS 314.62</strain>
    </source>
</reference>
<dbReference type="GO" id="GO:0004497">
    <property type="term" value="F:monooxygenase activity"/>
    <property type="evidence" value="ECO:0007669"/>
    <property type="project" value="InterPro"/>
</dbReference>
<protein>
    <submittedName>
        <fullName evidence="5">Cytochrome P450</fullName>
    </submittedName>
</protein>
<accession>A0AAE0XLV0</accession>
<keyword evidence="6" id="KW-1185">Reference proteome</keyword>
<proteinExistence type="inferred from homology"/>
<keyword evidence="4" id="KW-0408">Iron</keyword>
<dbReference type="AlphaFoldDB" id="A0AAE0XLV0"/>
<dbReference type="GO" id="GO:0020037">
    <property type="term" value="F:heme binding"/>
    <property type="evidence" value="ECO:0007669"/>
    <property type="project" value="InterPro"/>
</dbReference>
<dbReference type="InterPro" id="IPR002401">
    <property type="entry name" value="Cyt_P450_E_grp-I"/>
</dbReference>
<dbReference type="Pfam" id="PF00067">
    <property type="entry name" value="p450"/>
    <property type="match status" value="1"/>
</dbReference>
<organism evidence="5 6">
    <name type="scientific">Podospora appendiculata</name>
    <dbReference type="NCBI Taxonomy" id="314037"/>
    <lineage>
        <taxon>Eukaryota</taxon>
        <taxon>Fungi</taxon>
        <taxon>Dikarya</taxon>
        <taxon>Ascomycota</taxon>
        <taxon>Pezizomycotina</taxon>
        <taxon>Sordariomycetes</taxon>
        <taxon>Sordariomycetidae</taxon>
        <taxon>Sordariales</taxon>
        <taxon>Podosporaceae</taxon>
        <taxon>Podospora</taxon>
    </lineage>
</organism>
<dbReference type="PANTHER" id="PTHR24305">
    <property type="entry name" value="CYTOCHROME P450"/>
    <property type="match status" value="1"/>
</dbReference>
<evidence type="ECO:0000313" key="5">
    <source>
        <dbReference type="EMBL" id="KAK3695810.1"/>
    </source>
</evidence>
<dbReference type="EMBL" id="JAULSO010000001">
    <property type="protein sequence ID" value="KAK3695810.1"/>
    <property type="molecule type" value="Genomic_DNA"/>
</dbReference>
<evidence type="ECO:0000256" key="1">
    <source>
        <dbReference type="ARBA" id="ARBA00010617"/>
    </source>
</evidence>
<evidence type="ECO:0000256" key="4">
    <source>
        <dbReference type="ARBA" id="ARBA00023004"/>
    </source>
</evidence>
<evidence type="ECO:0000256" key="2">
    <source>
        <dbReference type="ARBA" id="ARBA00022617"/>
    </source>
</evidence>
<dbReference type="SUPFAM" id="SSF48264">
    <property type="entry name" value="Cytochrome P450"/>
    <property type="match status" value="1"/>
</dbReference>
<evidence type="ECO:0000313" key="6">
    <source>
        <dbReference type="Proteomes" id="UP001270362"/>
    </source>
</evidence>
<comment type="similarity">
    <text evidence="1">Belongs to the cytochrome P450 family.</text>
</comment>
<dbReference type="PANTHER" id="PTHR24305:SF166">
    <property type="entry name" value="CYTOCHROME P450 12A4, MITOCHONDRIAL-RELATED"/>
    <property type="match status" value="1"/>
</dbReference>
<dbReference type="Proteomes" id="UP001270362">
    <property type="component" value="Unassembled WGS sequence"/>
</dbReference>
<dbReference type="GO" id="GO:0016705">
    <property type="term" value="F:oxidoreductase activity, acting on paired donors, with incorporation or reduction of molecular oxygen"/>
    <property type="evidence" value="ECO:0007669"/>
    <property type="project" value="InterPro"/>
</dbReference>
<keyword evidence="2" id="KW-0349">Heme</keyword>
<comment type="caution">
    <text evidence="5">The sequence shown here is derived from an EMBL/GenBank/DDBJ whole genome shotgun (WGS) entry which is preliminary data.</text>
</comment>
<reference evidence="5" key="2">
    <citation type="submission" date="2023-06" db="EMBL/GenBank/DDBJ databases">
        <authorList>
            <consortium name="Lawrence Berkeley National Laboratory"/>
            <person name="Haridas S."/>
            <person name="Hensen N."/>
            <person name="Bonometti L."/>
            <person name="Westerberg I."/>
            <person name="Brannstrom I.O."/>
            <person name="Guillou S."/>
            <person name="Cros-Aarteil S."/>
            <person name="Calhoun S."/>
            <person name="Kuo A."/>
            <person name="Mondo S."/>
            <person name="Pangilinan J."/>
            <person name="Riley R."/>
            <person name="Labutti K."/>
            <person name="Andreopoulos B."/>
            <person name="Lipzen A."/>
            <person name="Chen C."/>
            <person name="Yanf M."/>
            <person name="Daum C."/>
            <person name="Ng V."/>
            <person name="Clum A."/>
            <person name="Steindorff A."/>
            <person name="Ohm R."/>
            <person name="Martin F."/>
            <person name="Silar P."/>
            <person name="Natvig D."/>
            <person name="Lalanne C."/>
            <person name="Gautier V."/>
            <person name="Ament-Velasquez S.L."/>
            <person name="Kruys A."/>
            <person name="Hutchinson M.I."/>
            <person name="Powell A.J."/>
            <person name="Barry K."/>
            <person name="Miller A.N."/>
            <person name="Grigoriev I.V."/>
            <person name="Debuchy R."/>
            <person name="Gladieux P."/>
            <person name="Thoren M.H."/>
            <person name="Johannesson H."/>
        </authorList>
    </citation>
    <scope>NUCLEOTIDE SEQUENCE</scope>
    <source>
        <strain evidence="5">CBS 314.62</strain>
    </source>
</reference>